<protein>
    <submittedName>
        <fullName evidence="1">Uncharacterized protein</fullName>
    </submittedName>
</protein>
<keyword evidence="2" id="KW-1185">Reference proteome</keyword>
<organism evidence="1 2">
    <name type="scientific">Papaver somniferum</name>
    <name type="common">Opium poppy</name>
    <dbReference type="NCBI Taxonomy" id="3469"/>
    <lineage>
        <taxon>Eukaryota</taxon>
        <taxon>Viridiplantae</taxon>
        <taxon>Streptophyta</taxon>
        <taxon>Embryophyta</taxon>
        <taxon>Tracheophyta</taxon>
        <taxon>Spermatophyta</taxon>
        <taxon>Magnoliopsida</taxon>
        <taxon>Ranunculales</taxon>
        <taxon>Papaveraceae</taxon>
        <taxon>Papaveroideae</taxon>
        <taxon>Papaver</taxon>
    </lineage>
</organism>
<accession>A0A4Y7KIR9</accession>
<dbReference type="EMBL" id="CM010722">
    <property type="protein sequence ID" value="RZC73244.1"/>
    <property type="molecule type" value="Genomic_DNA"/>
</dbReference>
<dbReference type="Proteomes" id="UP000316621">
    <property type="component" value="Chromosome 8"/>
</dbReference>
<dbReference type="AlphaFoldDB" id="A0A4Y7KIR9"/>
<evidence type="ECO:0000313" key="1">
    <source>
        <dbReference type="EMBL" id="RZC73244.1"/>
    </source>
</evidence>
<evidence type="ECO:0000313" key="2">
    <source>
        <dbReference type="Proteomes" id="UP000316621"/>
    </source>
</evidence>
<reference evidence="1 2" key="1">
    <citation type="journal article" date="2018" name="Science">
        <title>The opium poppy genome and morphinan production.</title>
        <authorList>
            <person name="Guo L."/>
            <person name="Winzer T."/>
            <person name="Yang X."/>
            <person name="Li Y."/>
            <person name="Ning Z."/>
            <person name="He Z."/>
            <person name="Teodor R."/>
            <person name="Lu Y."/>
            <person name="Bowser T.A."/>
            <person name="Graham I.A."/>
            <person name="Ye K."/>
        </authorList>
    </citation>
    <scope>NUCLEOTIDE SEQUENCE [LARGE SCALE GENOMIC DNA]</scope>
    <source>
        <strain evidence="2">cv. HN1</strain>
        <tissue evidence="1">Leaves</tissue>
    </source>
</reference>
<gene>
    <name evidence="1" type="ORF">C5167_048726</name>
</gene>
<proteinExistence type="predicted"/>
<name>A0A4Y7KIR9_PAPSO</name>
<sequence>MVTCIFSWSFNLLPRRENTTVPNFYSVKEPKEL</sequence>
<dbReference type="Gramene" id="RZC73244">
    <property type="protein sequence ID" value="RZC73244"/>
    <property type="gene ID" value="C5167_048726"/>
</dbReference>